<organism evidence="1 2">
    <name type="scientific">Hebeloma cylindrosporum</name>
    <dbReference type="NCBI Taxonomy" id="76867"/>
    <lineage>
        <taxon>Eukaryota</taxon>
        <taxon>Fungi</taxon>
        <taxon>Dikarya</taxon>
        <taxon>Basidiomycota</taxon>
        <taxon>Agaricomycotina</taxon>
        <taxon>Agaricomycetes</taxon>
        <taxon>Agaricomycetidae</taxon>
        <taxon>Agaricales</taxon>
        <taxon>Agaricineae</taxon>
        <taxon>Hymenogastraceae</taxon>
        <taxon>Hebeloma</taxon>
    </lineage>
</organism>
<reference evidence="2" key="2">
    <citation type="submission" date="2015-01" db="EMBL/GenBank/DDBJ databases">
        <title>Evolutionary Origins and Diversification of the Mycorrhizal Mutualists.</title>
        <authorList>
            <consortium name="DOE Joint Genome Institute"/>
            <consortium name="Mycorrhizal Genomics Consortium"/>
            <person name="Kohler A."/>
            <person name="Kuo A."/>
            <person name="Nagy L.G."/>
            <person name="Floudas D."/>
            <person name="Copeland A."/>
            <person name="Barry K.W."/>
            <person name="Cichocki N."/>
            <person name="Veneault-Fourrey C."/>
            <person name="LaButti K."/>
            <person name="Lindquist E.A."/>
            <person name="Lipzen A."/>
            <person name="Lundell T."/>
            <person name="Morin E."/>
            <person name="Murat C."/>
            <person name="Riley R."/>
            <person name="Ohm R."/>
            <person name="Sun H."/>
            <person name="Tunlid A."/>
            <person name="Henrissat B."/>
            <person name="Grigoriev I.V."/>
            <person name="Hibbett D.S."/>
            <person name="Martin F."/>
        </authorList>
    </citation>
    <scope>NUCLEOTIDE SEQUENCE [LARGE SCALE GENOMIC DNA]</scope>
    <source>
        <strain evidence="2">h7</strain>
    </source>
</reference>
<gene>
    <name evidence="1" type="ORF">M413DRAFT_30092</name>
</gene>
<evidence type="ECO:0000313" key="2">
    <source>
        <dbReference type="Proteomes" id="UP000053424"/>
    </source>
</evidence>
<name>A0A0C2YC24_HEBCY</name>
<protein>
    <submittedName>
        <fullName evidence="1">Uncharacterized protein</fullName>
    </submittedName>
</protein>
<dbReference type="Proteomes" id="UP000053424">
    <property type="component" value="Unassembled WGS sequence"/>
</dbReference>
<dbReference type="EMBL" id="KN831790">
    <property type="protein sequence ID" value="KIM38547.1"/>
    <property type="molecule type" value="Genomic_DNA"/>
</dbReference>
<dbReference type="HOGENOM" id="CLU_2004210_0_0_1"/>
<dbReference type="AlphaFoldDB" id="A0A0C2YC24"/>
<accession>A0A0C2YC24</accession>
<evidence type="ECO:0000313" key="1">
    <source>
        <dbReference type="EMBL" id="KIM38547.1"/>
    </source>
</evidence>
<keyword evidence="2" id="KW-1185">Reference proteome</keyword>
<proteinExistence type="predicted"/>
<reference evidence="1 2" key="1">
    <citation type="submission" date="2014-04" db="EMBL/GenBank/DDBJ databases">
        <authorList>
            <consortium name="DOE Joint Genome Institute"/>
            <person name="Kuo A."/>
            <person name="Gay G."/>
            <person name="Dore J."/>
            <person name="Kohler A."/>
            <person name="Nagy L.G."/>
            <person name="Floudas D."/>
            <person name="Copeland A."/>
            <person name="Barry K.W."/>
            <person name="Cichocki N."/>
            <person name="Veneault-Fourrey C."/>
            <person name="LaButti K."/>
            <person name="Lindquist E.A."/>
            <person name="Lipzen A."/>
            <person name="Lundell T."/>
            <person name="Morin E."/>
            <person name="Murat C."/>
            <person name="Sun H."/>
            <person name="Tunlid A."/>
            <person name="Henrissat B."/>
            <person name="Grigoriev I.V."/>
            <person name="Hibbett D.S."/>
            <person name="Martin F."/>
            <person name="Nordberg H.P."/>
            <person name="Cantor M.N."/>
            <person name="Hua S.X."/>
        </authorList>
    </citation>
    <scope>NUCLEOTIDE SEQUENCE [LARGE SCALE GENOMIC DNA]</scope>
    <source>
        <strain evidence="2">h7</strain>
    </source>
</reference>
<sequence length="124" mass="14534">MQPSVPSGFSLLSQEVFDEIVDHFFICSSRKAFMVCALISRVFRDRAQKNLFTDLHSDMFDECQDLLDVFKRLNDIFSTNPRLASHIRSLVLFVKERSDLWKPCFEDRNFVECIAHMSRAFFGQ</sequence>